<sequence length="42" mass="4972">MQSWWATKKLFDSNFVRGNQNSYLPRMIEAIRYINTGYISGN</sequence>
<evidence type="ECO:0000313" key="1">
    <source>
        <dbReference type="EMBL" id="QFS52556.1"/>
    </source>
</evidence>
<dbReference type="EMBL" id="CP045229">
    <property type="protein sequence ID" value="QFS52556.1"/>
    <property type="molecule type" value="Genomic_DNA"/>
</dbReference>
<proteinExistence type="predicted"/>
<evidence type="ECO:0000313" key="2">
    <source>
        <dbReference type="Proteomes" id="UP000326678"/>
    </source>
</evidence>
<keyword evidence="2" id="KW-1185">Reference proteome</keyword>
<dbReference type="Proteomes" id="UP000326678">
    <property type="component" value="Chromosome pGXM02"/>
</dbReference>
<gene>
    <name evidence="1" type="ORF">GXM_10311</name>
</gene>
<protein>
    <submittedName>
        <fullName evidence="1">Uncharacterized protein</fullName>
    </submittedName>
</protein>
<dbReference type="AlphaFoldDB" id="A0A5P8WK72"/>
<reference evidence="1 2" key="1">
    <citation type="submission" date="2019-10" db="EMBL/GenBank/DDBJ databases">
        <title>Genomic and transcriptomic insights into the perfect genentic adaptation of a filamentous nitrogen-fixing cyanobacterium to rice fields.</title>
        <authorList>
            <person name="Chen Z."/>
        </authorList>
    </citation>
    <scope>NUCLEOTIDE SEQUENCE [LARGE SCALE GENOMIC DNA]</scope>
    <source>
        <strain evidence="1">CCNUC1</strain>
    </source>
</reference>
<dbReference type="KEGG" id="nsh:GXM_10311"/>
<organism evidence="1 2">
    <name type="scientific">Nostoc sphaeroides CCNUC1</name>
    <dbReference type="NCBI Taxonomy" id="2653204"/>
    <lineage>
        <taxon>Bacteria</taxon>
        <taxon>Bacillati</taxon>
        <taxon>Cyanobacteriota</taxon>
        <taxon>Cyanophyceae</taxon>
        <taxon>Nostocales</taxon>
        <taxon>Nostocaceae</taxon>
        <taxon>Nostoc</taxon>
    </lineage>
</organism>
<accession>A0A5P8WK72</accession>
<name>A0A5P8WK72_9NOSO</name>